<evidence type="ECO:0000313" key="1">
    <source>
        <dbReference type="EMBL" id="RMZ96424.1"/>
    </source>
</evidence>
<proteinExistence type="predicted"/>
<keyword evidence="2" id="KW-1185">Reference proteome</keyword>
<comment type="caution">
    <text evidence="1">The sequence shown here is derived from an EMBL/GenBank/DDBJ whole genome shotgun (WGS) entry which is preliminary data.</text>
</comment>
<dbReference type="AlphaFoldDB" id="A0A3M7PCI4"/>
<sequence length="105" mass="11913">MDCLVSDLDIWHECLAEISRCLHEKINELLVSDWHNVKLFHGLKMLKRILNSVKCEGTSSALLTHARRKISSRAPTMPPGYTPSIRIRLTQPLTLPKSKQYAGFG</sequence>
<gene>
    <name evidence="1" type="ORF">BpHYR1_005955</name>
</gene>
<dbReference type="EMBL" id="REGN01012206">
    <property type="protein sequence ID" value="RMZ96424.1"/>
    <property type="molecule type" value="Genomic_DNA"/>
</dbReference>
<name>A0A3M7PCI4_BRAPC</name>
<protein>
    <submittedName>
        <fullName evidence="1">Uncharacterized protein</fullName>
    </submittedName>
</protein>
<dbReference type="Proteomes" id="UP000276133">
    <property type="component" value="Unassembled WGS sequence"/>
</dbReference>
<evidence type="ECO:0000313" key="2">
    <source>
        <dbReference type="Proteomes" id="UP000276133"/>
    </source>
</evidence>
<reference evidence="1 2" key="1">
    <citation type="journal article" date="2018" name="Sci. Rep.">
        <title>Genomic signatures of local adaptation to the degree of environmental predictability in rotifers.</title>
        <authorList>
            <person name="Franch-Gras L."/>
            <person name="Hahn C."/>
            <person name="Garcia-Roger E.M."/>
            <person name="Carmona M.J."/>
            <person name="Serra M."/>
            <person name="Gomez A."/>
        </authorList>
    </citation>
    <scope>NUCLEOTIDE SEQUENCE [LARGE SCALE GENOMIC DNA]</scope>
    <source>
        <strain evidence="1">HYR1</strain>
    </source>
</reference>
<accession>A0A3M7PCI4</accession>
<organism evidence="1 2">
    <name type="scientific">Brachionus plicatilis</name>
    <name type="common">Marine rotifer</name>
    <name type="synonym">Brachionus muelleri</name>
    <dbReference type="NCBI Taxonomy" id="10195"/>
    <lineage>
        <taxon>Eukaryota</taxon>
        <taxon>Metazoa</taxon>
        <taxon>Spiralia</taxon>
        <taxon>Gnathifera</taxon>
        <taxon>Rotifera</taxon>
        <taxon>Eurotatoria</taxon>
        <taxon>Monogononta</taxon>
        <taxon>Pseudotrocha</taxon>
        <taxon>Ploima</taxon>
        <taxon>Brachionidae</taxon>
        <taxon>Brachionus</taxon>
    </lineage>
</organism>